<dbReference type="InterPro" id="IPR050179">
    <property type="entry name" value="Trans_hexapeptide_repeat"/>
</dbReference>
<dbReference type="GO" id="GO:0016740">
    <property type="term" value="F:transferase activity"/>
    <property type="evidence" value="ECO:0007669"/>
    <property type="project" value="UniProtKB-KW"/>
</dbReference>
<evidence type="ECO:0000256" key="4">
    <source>
        <dbReference type="PIRSR" id="PIRSR620019-2"/>
    </source>
</evidence>
<feature type="active site" description="Proton acceptor" evidence="3">
    <location>
        <position position="138"/>
    </location>
</feature>
<dbReference type="InterPro" id="IPR001451">
    <property type="entry name" value="Hexapep"/>
</dbReference>
<name>A0A7Y6BTN2_9BACL</name>
<evidence type="ECO:0000313" key="7">
    <source>
        <dbReference type="Proteomes" id="UP000526125"/>
    </source>
</evidence>
<dbReference type="CDD" id="cd03360">
    <property type="entry name" value="LbH_AT_putative"/>
    <property type="match status" value="1"/>
</dbReference>
<evidence type="ECO:0000256" key="2">
    <source>
        <dbReference type="ARBA" id="ARBA00022737"/>
    </source>
</evidence>
<dbReference type="PANTHER" id="PTHR43300:SF7">
    <property type="entry name" value="UDP-N-ACETYLBACILLOSAMINE N-ACETYLTRANSFERASE"/>
    <property type="match status" value="1"/>
</dbReference>
<dbReference type="InterPro" id="IPR020019">
    <property type="entry name" value="AcTrfase_PglD-like"/>
</dbReference>
<dbReference type="InterPro" id="IPR018357">
    <property type="entry name" value="Hexapep_transf_CS"/>
</dbReference>
<evidence type="ECO:0000256" key="1">
    <source>
        <dbReference type="ARBA" id="ARBA00022679"/>
    </source>
</evidence>
<protein>
    <submittedName>
        <fullName evidence="6">Acetyltransferase</fullName>
    </submittedName>
</protein>
<dbReference type="EMBL" id="JABMCB010000159">
    <property type="protein sequence ID" value="NUU74818.1"/>
    <property type="molecule type" value="Genomic_DNA"/>
</dbReference>
<organism evidence="6 7">
    <name type="scientific">Paenibacillus xylanilyticus</name>
    <dbReference type="NCBI Taxonomy" id="248903"/>
    <lineage>
        <taxon>Bacteria</taxon>
        <taxon>Bacillati</taxon>
        <taxon>Bacillota</taxon>
        <taxon>Bacilli</taxon>
        <taxon>Bacillales</taxon>
        <taxon>Paenibacillaceae</taxon>
        <taxon>Paenibacillus</taxon>
    </lineage>
</organism>
<dbReference type="NCBIfam" id="TIGR03570">
    <property type="entry name" value="NeuD_NnaD"/>
    <property type="match status" value="1"/>
</dbReference>
<dbReference type="Pfam" id="PF17836">
    <property type="entry name" value="PglD_N"/>
    <property type="match status" value="1"/>
</dbReference>
<reference evidence="6 7" key="1">
    <citation type="submission" date="2020-05" db="EMBL/GenBank/DDBJ databases">
        <title>Genome Sequencing of Type Strains.</title>
        <authorList>
            <person name="Lemaire J.F."/>
            <person name="Inderbitzin P."/>
            <person name="Gregorio O.A."/>
            <person name="Collins S.B."/>
            <person name="Wespe N."/>
            <person name="Knight-Connoni V."/>
        </authorList>
    </citation>
    <scope>NUCLEOTIDE SEQUENCE [LARGE SCALE GENOMIC DNA]</scope>
    <source>
        <strain evidence="6 7">LMG 21957</strain>
    </source>
</reference>
<dbReference type="Gene3D" id="2.160.10.10">
    <property type="entry name" value="Hexapeptide repeat proteins"/>
    <property type="match status" value="1"/>
</dbReference>
<gene>
    <name evidence="6" type="ORF">HP552_06120</name>
</gene>
<dbReference type="Pfam" id="PF00132">
    <property type="entry name" value="Hexapep"/>
    <property type="match status" value="1"/>
</dbReference>
<feature type="domain" description="PglD N-terminal" evidence="5">
    <location>
        <begin position="4"/>
        <end position="82"/>
    </location>
</feature>
<comment type="caution">
    <text evidence="6">The sequence shown here is derived from an EMBL/GenBank/DDBJ whole genome shotgun (WGS) entry which is preliminary data.</text>
</comment>
<dbReference type="SUPFAM" id="SSF51161">
    <property type="entry name" value="Trimeric LpxA-like enzymes"/>
    <property type="match status" value="1"/>
</dbReference>
<dbReference type="PANTHER" id="PTHR43300">
    <property type="entry name" value="ACETYLTRANSFERASE"/>
    <property type="match status" value="1"/>
</dbReference>
<evidence type="ECO:0000313" key="6">
    <source>
        <dbReference type="EMBL" id="NUU74818.1"/>
    </source>
</evidence>
<dbReference type="InterPro" id="IPR041561">
    <property type="entry name" value="PglD_N"/>
</dbReference>
<keyword evidence="2" id="KW-0677">Repeat</keyword>
<evidence type="ECO:0000256" key="3">
    <source>
        <dbReference type="PIRSR" id="PIRSR620019-1"/>
    </source>
</evidence>
<dbReference type="RefSeq" id="WP_175394685.1">
    <property type="nucleotide sequence ID" value="NZ_JABMCB010000159.1"/>
</dbReference>
<dbReference type="Proteomes" id="UP000526125">
    <property type="component" value="Unassembled WGS sequence"/>
</dbReference>
<sequence length="208" mass="21915">MSRKILLIGGGGHCKSVLDSLLYYDNISEIGIIDQKQNVGKEIIGISIIGCDKDIPRLFTKGYNEAFVTLGNSKQRSMFFQTISKIGFEMPIITDKSAIVSENVKLGSGSFIGKRAIVNAGSCIGKGAIVNSGAIVEHDCIIGDFAHVSPGTVLCGGVEIGEDTHVGANSVIRQQLKIGSGTTIGMGSVVVENIRNNVVAYGNPCKVV</sequence>
<evidence type="ECO:0000259" key="5">
    <source>
        <dbReference type="Pfam" id="PF17836"/>
    </source>
</evidence>
<proteinExistence type="predicted"/>
<feature type="site" description="Increases basicity of active site His" evidence="3">
    <location>
        <position position="139"/>
    </location>
</feature>
<keyword evidence="7" id="KW-1185">Reference proteome</keyword>
<feature type="binding site" evidence="4">
    <location>
        <position position="147"/>
    </location>
    <ligand>
        <name>acetyl-CoA</name>
        <dbReference type="ChEBI" id="CHEBI:57288"/>
    </ligand>
</feature>
<accession>A0A7Y6BTN2</accession>
<dbReference type="AlphaFoldDB" id="A0A7Y6BTN2"/>
<dbReference type="InterPro" id="IPR011004">
    <property type="entry name" value="Trimer_LpxA-like_sf"/>
</dbReference>
<keyword evidence="1 6" id="KW-0808">Transferase</keyword>
<dbReference type="PROSITE" id="PS00101">
    <property type="entry name" value="HEXAPEP_TRANSFERASES"/>
    <property type="match status" value="1"/>
</dbReference>
<dbReference type="Gene3D" id="3.40.50.20">
    <property type="match status" value="1"/>
</dbReference>
<feature type="binding site" evidence="4">
    <location>
        <position position="71"/>
    </location>
    <ligand>
        <name>substrate</name>
    </ligand>
</feature>